<dbReference type="InterPro" id="IPR015947">
    <property type="entry name" value="PUA-like_sf"/>
</dbReference>
<keyword evidence="16" id="KW-0489">Methyltransferase</keyword>
<sequence>MAKGSPQLPLDADGVCMLCKEKPAEETTLACMTCATPWHVSCLSVLPETMASALKFECPDCSGDGLDGAQAPADTKQKDLLARIREIEADDSLSEKEKAKRRQQLMSGRVEGDEESRGNGEIDEEKEEKVSDILGVLGASFKCSYCMELPERPVTTPCGHNFCLKCFEKWIKQGNYTCVKCRGSIPRKMAMQPRINPTLVAAIRMAKLSRSIASGGPPKIVYQFLHNQDRPDRAFTTERAQKPGMANAASGRIFVTVPKDHFGPIPAENDPVRNQGVLVGETWDMRMDCRQWGVHYPPVAGICGRAHYGAQSVVISGGYEDDEDHGEWFIYTGSGGRDLSGNKRTNKEQSFDQEFKEQNQAIRVSCNKGYPVRVVR</sequence>
<dbReference type="InterPro" id="IPR018957">
    <property type="entry name" value="Znf_C3HC4_RING-type"/>
</dbReference>
<evidence type="ECO:0000259" key="15">
    <source>
        <dbReference type="PROSITE" id="PS51015"/>
    </source>
</evidence>
<dbReference type="InterPro" id="IPR003105">
    <property type="entry name" value="SRA_YDG"/>
</dbReference>
<dbReference type="GO" id="GO:0061630">
    <property type="term" value="F:ubiquitin protein ligase activity"/>
    <property type="evidence" value="ECO:0007669"/>
    <property type="project" value="UniProtKB-EC"/>
</dbReference>
<evidence type="ECO:0000256" key="5">
    <source>
        <dbReference type="ARBA" id="ARBA00022723"/>
    </source>
</evidence>
<dbReference type="InterPro" id="IPR013083">
    <property type="entry name" value="Znf_RING/FYVE/PHD"/>
</dbReference>
<feature type="region of interest" description="Disordered" evidence="13">
    <location>
        <begin position="92"/>
        <end position="127"/>
    </location>
</feature>
<keyword evidence="17" id="KW-1185">Reference proteome</keyword>
<evidence type="ECO:0000256" key="1">
    <source>
        <dbReference type="ARBA" id="ARBA00000900"/>
    </source>
</evidence>
<keyword evidence="9" id="KW-0238">DNA-binding</keyword>
<protein>
    <recommendedName>
        <fullName evidence="3">RING-type E3 ubiquitin transferase</fullName>
        <ecNumber evidence="3">2.3.2.27</ecNumber>
    </recommendedName>
</protein>
<keyword evidence="4 16" id="KW-0808">Transferase</keyword>
<dbReference type="SMART" id="SM00184">
    <property type="entry name" value="RING"/>
    <property type="match status" value="2"/>
</dbReference>
<dbReference type="FunFam" id="3.30.40.10:FF:000665">
    <property type="entry name" value="Predicted protein"/>
    <property type="match status" value="1"/>
</dbReference>
<evidence type="ECO:0000256" key="2">
    <source>
        <dbReference type="ARBA" id="ARBA00004906"/>
    </source>
</evidence>
<dbReference type="GO" id="GO:0003677">
    <property type="term" value="F:DNA binding"/>
    <property type="evidence" value="ECO:0007669"/>
    <property type="project" value="UniProtKB-KW"/>
</dbReference>
<dbReference type="InterPro" id="IPR019786">
    <property type="entry name" value="Zinc_finger_PHD-type_CS"/>
</dbReference>
<dbReference type="GO" id="GO:0008270">
    <property type="term" value="F:zinc ion binding"/>
    <property type="evidence" value="ECO:0007669"/>
    <property type="project" value="UniProtKB-KW"/>
</dbReference>
<dbReference type="PROSITE" id="PS51015">
    <property type="entry name" value="YDG"/>
    <property type="match status" value="1"/>
</dbReference>
<evidence type="ECO:0000256" key="10">
    <source>
        <dbReference type="ARBA" id="ARBA00023242"/>
    </source>
</evidence>
<dbReference type="GO" id="GO:0032259">
    <property type="term" value="P:methylation"/>
    <property type="evidence" value="ECO:0007669"/>
    <property type="project" value="UniProtKB-KW"/>
</dbReference>
<dbReference type="GO" id="GO:0005634">
    <property type="term" value="C:nucleus"/>
    <property type="evidence" value="ECO:0007669"/>
    <property type="project" value="UniProtKB-SubCell"/>
</dbReference>
<evidence type="ECO:0000259" key="14">
    <source>
        <dbReference type="PROSITE" id="PS50089"/>
    </source>
</evidence>
<evidence type="ECO:0000256" key="12">
    <source>
        <dbReference type="PROSITE-ProRule" id="PRU00358"/>
    </source>
</evidence>
<dbReference type="GO" id="GO:0016567">
    <property type="term" value="P:protein ubiquitination"/>
    <property type="evidence" value="ECO:0007669"/>
    <property type="project" value="UniProtKB-UniPathway"/>
</dbReference>
<dbReference type="Pfam" id="PF02182">
    <property type="entry name" value="SAD_SRA"/>
    <property type="match status" value="1"/>
</dbReference>
<dbReference type="UniPathway" id="UPA00143"/>
<dbReference type="Gene3D" id="3.30.40.10">
    <property type="entry name" value="Zinc/RING finger domain, C3HC4 (zinc finger)"/>
    <property type="match status" value="2"/>
</dbReference>
<dbReference type="AlphaFoldDB" id="A0A2G9HDP9"/>
<evidence type="ECO:0000256" key="11">
    <source>
        <dbReference type="PROSITE-ProRule" id="PRU00175"/>
    </source>
</evidence>
<dbReference type="EC" id="2.3.2.27" evidence="3"/>
<evidence type="ECO:0000256" key="13">
    <source>
        <dbReference type="SAM" id="MobiDB-lite"/>
    </source>
</evidence>
<evidence type="ECO:0000313" key="17">
    <source>
        <dbReference type="Proteomes" id="UP000231279"/>
    </source>
</evidence>
<keyword evidence="8" id="KW-0862">Zinc</keyword>
<reference evidence="17" key="1">
    <citation type="journal article" date="2018" name="Gigascience">
        <title>Genome assembly of the Pink Ipe (Handroanthus impetiginosus, Bignoniaceae), a highly valued, ecologically keystone Neotropical timber forest tree.</title>
        <authorList>
            <person name="Silva-Junior O.B."/>
            <person name="Grattapaglia D."/>
            <person name="Novaes E."/>
            <person name="Collevatti R.G."/>
        </authorList>
    </citation>
    <scope>NUCLEOTIDE SEQUENCE [LARGE SCALE GENOMIC DNA]</scope>
    <source>
        <strain evidence="17">cv. UFG-1</strain>
    </source>
</reference>
<dbReference type="GO" id="GO:0008168">
    <property type="term" value="F:methyltransferase activity"/>
    <property type="evidence" value="ECO:0007669"/>
    <property type="project" value="UniProtKB-KW"/>
</dbReference>
<evidence type="ECO:0000256" key="6">
    <source>
        <dbReference type="ARBA" id="ARBA00022771"/>
    </source>
</evidence>
<evidence type="ECO:0000256" key="9">
    <source>
        <dbReference type="ARBA" id="ARBA00023125"/>
    </source>
</evidence>
<gene>
    <name evidence="16" type="ORF">CDL12_11691</name>
</gene>
<name>A0A2G9HDP9_9LAMI</name>
<dbReference type="InterPro" id="IPR001965">
    <property type="entry name" value="Znf_PHD"/>
</dbReference>
<dbReference type="InterPro" id="IPR001841">
    <property type="entry name" value="Znf_RING"/>
</dbReference>
<keyword evidence="7" id="KW-0833">Ubl conjugation pathway</keyword>
<feature type="domain" description="YDG" evidence="15">
    <location>
        <begin position="272"/>
        <end position="376"/>
    </location>
</feature>
<dbReference type="PANTHER" id="PTHR14140">
    <property type="entry name" value="E3 UBIQUITIN-PROTEIN LIGASE UHRF-RELATED"/>
    <property type="match status" value="1"/>
</dbReference>
<dbReference type="PANTHER" id="PTHR14140:SF27">
    <property type="entry name" value="OS04G0289800 PROTEIN"/>
    <property type="match status" value="1"/>
</dbReference>
<dbReference type="Gene3D" id="2.30.280.10">
    <property type="entry name" value="SRA-YDG"/>
    <property type="match status" value="1"/>
</dbReference>
<dbReference type="OrthoDB" id="2270193at2759"/>
<dbReference type="SMART" id="SM00249">
    <property type="entry name" value="PHD"/>
    <property type="match status" value="1"/>
</dbReference>
<dbReference type="InterPro" id="IPR036987">
    <property type="entry name" value="SRA-YDG_sf"/>
</dbReference>
<keyword evidence="5" id="KW-0479">Metal-binding</keyword>
<dbReference type="SMART" id="SM00466">
    <property type="entry name" value="SRA"/>
    <property type="match status" value="1"/>
</dbReference>
<dbReference type="Proteomes" id="UP000231279">
    <property type="component" value="Unassembled WGS sequence"/>
</dbReference>
<comment type="caution">
    <text evidence="16">The sequence shown here is derived from an EMBL/GenBank/DDBJ whole genome shotgun (WGS) entry which is preliminary data.</text>
</comment>
<organism evidence="16 17">
    <name type="scientific">Handroanthus impetiginosus</name>
    <dbReference type="NCBI Taxonomy" id="429701"/>
    <lineage>
        <taxon>Eukaryota</taxon>
        <taxon>Viridiplantae</taxon>
        <taxon>Streptophyta</taxon>
        <taxon>Embryophyta</taxon>
        <taxon>Tracheophyta</taxon>
        <taxon>Spermatophyta</taxon>
        <taxon>Magnoliopsida</taxon>
        <taxon>eudicotyledons</taxon>
        <taxon>Gunneridae</taxon>
        <taxon>Pentapetalae</taxon>
        <taxon>asterids</taxon>
        <taxon>lamiids</taxon>
        <taxon>Lamiales</taxon>
        <taxon>Bignoniaceae</taxon>
        <taxon>Crescentiina</taxon>
        <taxon>Tabebuia alliance</taxon>
        <taxon>Handroanthus</taxon>
    </lineage>
</organism>
<dbReference type="CDD" id="cd23138">
    <property type="entry name" value="RING-HC_ORTHRUS_rpt1"/>
    <property type="match status" value="1"/>
</dbReference>
<dbReference type="InterPro" id="IPR047498">
    <property type="entry name" value="RING-HC_ORTHRUS_rpt1"/>
</dbReference>
<dbReference type="InterPro" id="IPR045134">
    <property type="entry name" value="UHRF1/2-like"/>
</dbReference>
<dbReference type="SUPFAM" id="SSF57903">
    <property type="entry name" value="FYVE/PHD zinc finger"/>
    <property type="match status" value="1"/>
</dbReference>
<dbReference type="PROSITE" id="PS01359">
    <property type="entry name" value="ZF_PHD_1"/>
    <property type="match status" value="1"/>
</dbReference>
<proteinExistence type="predicted"/>
<comment type="pathway">
    <text evidence="2">Protein modification; protein ubiquitination.</text>
</comment>
<dbReference type="GO" id="GO:0044027">
    <property type="term" value="P:negative regulation of gene expression via chromosomal CpG island methylation"/>
    <property type="evidence" value="ECO:0007669"/>
    <property type="project" value="TreeGrafter"/>
</dbReference>
<dbReference type="InterPro" id="IPR011011">
    <property type="entry name" value="Znf_FYVE_PHD"/>
</dbReference>
<accession>A0A2G9HDP9</accession>
<keyword evidence="10 12" id="KW-0539">Nucleus</keyword>
<dbReference type="STRING" id="429701.A0A2G9HDP9"/>
<comment type="catalytic activity">
    <reaction evidence="1">
        <text>S-ubiquitinyl-[E2 ubiquitin-conjugating enzyme]-L-cysteine + [acceptor protein]-L-lysine = [E2 ubiquitin-conjugating enzyme]-L-cysteine + N(6)-ubiquitinyl-[acceptor protein]-L-lysine.</text>
        <dbReference type="EC" id="2.3.2.27"/>
    </reaction>
</comment>
<keyword evidence="6 11" id="KW-0863">Zinc-finger</keyword>
<dbReference type="SUPFAM" id="SSF57850">
    <property type="entry name" value="RING/U-box"/>
    <property type="match status" value="1"/>
</dbReference>
<evidence type="ECO:0000256" key="8">
    <source>
        <dbReference type="ARBA" id="ARBA00022833"/>
    </source>
</evidence>
<dbReference type="Pfam" id="PF00097">
    <property type="entry name" value="zf-C3HC4"/>
    <property type="match status" value="1"/>
</dbReference>
<feature type="domain" description="RING-type" evidence="14">
    <location>
        <begin position="143"/>
        <end position="182"/>
    </location>
</feature>
<comment type="subcellular location">
    <subcellularLocation>
        <location evidence="12">Nucleus</location>
    </subcellularLocation>
</comment>
<evidence type="ECO:0000256" key="7">
    <source>
        <dbReference type="ARBA" id="ARBA00022786"/>
    </source>
</evidence>
<evidence type="ECO:0000256" key="4">
    <source>
        <dbReference type="ARBA" id="ARBA00022679"/>
    </source>
</evidence>
<dbReference type="EMBL" id="NKXS01002032">
    <property type="protein sequence ID" value="PIN15659.1"/>
    <property type="molecule type" value="Genomic_DNA"/>
</dbReference>
<evidence type="ECO:0000256" key="3">
    <source>
        <dbReference type="ARBA" id="ARBA00012483"/>
    </source>
</evidence>
<evidence type="ECO:0000313" key="16">
    <source>
        <dbReference type="EMBL" id="PIN15659.1"/>
    </source>
</evidence>
<dbReference type="SUPFAM" id="SSF88697">
    <property type="entry name" value="PUA domain-like"/>
    <property type="match status" value="1"/>
</dbReference>
<dbReference type="PROSITE" id="PS50089">
    <property type="entry name" value="ZF_RING_2"/>
    <property type="match status" value="1"/>
</dbReference>